<feature type="compositionally biased region" description="Basic and acidic residues" evidence="4">
    <location>
        <begin position="1"/>
        <end position="17"/>
    </location>
</feature>
<dbReference type="InterPro" id="IPR016161">
    <property type="entry name" value="Ald_DH/histidinol_DH"/>
</dbReference>
<comment type="similarity">
    <text evidence="1">Belongs to the aldehyde dehydrogenase family.</text>
</comment>
<accession>Q1IZB6</accession>
<dbReference type="KEGG" id="dge:Dgeo_1120"/>
<dbReference type="PANTHER" id="PTHR43217">
    <property type="entry name" value="SUCCINATE SEMIALDEHYDE DEHYDROGENASE [NAD(P)+] SAD"/>
    <property type="match status" value="1"/>
</dbReference>
<keyword evidence="7" id="KW-1185">Reference proteome</keyword>
<sequence length="485" mass="51904">MTPDPQHPEKTASDSGHRPFATVNPYTGETLCEFPFLTTEEALAAVERAHQAFGTWRRRPVEDRAAIMRRAAELMLERRDELARLVTLEMGKLIRESGLEVELAASILKYYGEKGPEFLRPQPLEVEGGEAAIVNEPLGVLLGIQPWNFPLYQVARFAAPYLVVGNTILLKHAESCPQTALALEQLFCDAGVPEGVYTNVFLKISDVEPVVAHPAVQGVSLTGSERAGASVAEIAGRHLKRCVLELGGSDPFIVLDAPDLQRTLRAAVIGRMANTGQSCVAAKRFIVMDELYDAFVAGLAQAFGSLKPGDPADPATTLGPLSSERAARDLLAQVQDAVEKGATVVTGGGRPDLPGAFVEPTLLTGVKPGMRAFSEELFGPVAVVYRISSDEEAVALANSSSYGLGGAVFCSDLQRARAVADQLDSGMVWINHPTSSQANLPFGGVKRSGYGRELDRLGIFEFTNRKLVRTLPASRSGGQAAQVVG</sequence>
<gene>
    <name evidence="6" type="ordered locus">Dgeo_1120</name>
</gene>
<dbReference type="STRING" id="319795.Dgeo_1120"/>
<evidence type="ECO:0000259" key="5">
    <source>
        <dbReference type="Pfam" id="PF00171"/>
    </source>
</evidence>
<keyword evidence="2" id="KW-0521">NADP</keyword>
<protein>
    <submittedName>
        <fullName evidence="6">Aldehyde dehydrogenase</fullName>
    </submittedName>
</protein>
<dbReference type="HOGENOM" id="CLU_005391_1_0_0"/>
<dbReference type="PANTHER" id="PTHR43217:SF2">
    <property type="entry name" value="SUCCINATE-SEMIALDEHYDE DEHYDROGENASE [NADP(+)]"/>
    <property type="match status" value="1"/>
</dbReference>
<evidence type="ECO:0000313" key="7">
    <source>
        <dbReference type="Proteomes" id="UP000002431"/>
    </source>
</evidence>
<dbReference type="CDD" id="cd07100">
    <property type="entry name" value="ALDH_SSADH1_GabD1"/>
    <property type="match status" value="1"/>
</dbReference>
<evidence type="ECO:0000256" key="1">
    <source>
        <dbReference type="ARBA" id="ARBA00009986"/>
    </source>
</evidence>
<reference evidence="6" key="1">
    <citation type="submission" date="2006-04" db="EMBL/GenBank/DDBJ databases">
        <title>Complete sequence of chromosome of Deinococcus geothermalis DSM 11300.</title>
        <authorList>
            <consortium name="US DOE Joint Genome Institute"/>
            <person name="Copeland A."/>
            <person name="Lucas S."/>
            <person name="Lapidus A."/>
            <person name="Barry K."/>
            <person name="Detter J.C."/>
            <person name="Glavina del Rio T."/>
            <person name="Hammon N."/>
            <person name="Israni S."/>
            <person name="Dalin E."/>
            <person name="Tice H."/>
            <person name="Pitluck S."/>
            <person name="Brettin T."/>
            <person name="Bruce D."/>
            <person name="Han C."/>
            <person name="Tapia R."/>
            <person name="Saunders E."/>
            <person name="Gilna P."/>
            <person name="Schmutz J."/>
            <person name="Larimer F."/>
            <person name="Land M."/>
            <person name="Hauser L."/>
            <person name="Kyrpides N."/>
            <person name="Kim E."/>
            <person name="Daly M.J."/>
            <person name="Fredrickson J.K."/>
            <person name="Makarova K.S."/>
            <person name="Gaidamakova E.K."/>
            <person name="Zhai M."/>
            <person name="Richardson P."/>
        </authorList>
    </citation>
    <scope>NUCLEOTIDE SEQUENCE</scope>
    <source>
        <strain evidence="6">DSM 11300</strain>
    </source>
</reference>
<dbReference type="AlphaFoldDB" id="Q1IZB6"/>
<dbReference type="Gene3D" id="3.40.309.10">
    <property type="entry name" value="Aldehyde Dehydrogenase, Chain A, domain 2"/>
    <property type="match status" value="1"/>
</dbReference>
<dbReference type="InterPro" id="IPR016162">
    <property type="entry name" value="Ald_DH_N"/>
</dbReference>
<dbReference type="GO" id="GO:0004030">
    <property type="term" value="F:aldehyde dehydrogenase [NAD(P)+] activity"/>
    <property type="evidence" value="ECO:0007669"/>
    <property type="project" value="InterPro"/>
</dbReference>
<dbReference type="Pfam" id="PF00171">
    <property type="entry name" value="Aldedh"/>
    <property type="match status" value="1"/>
</dbReference>
<dbReference type="InterPro" id="IPR015590">
    <property type="entry name" value="Aldehyde_DH_dom"/>
</dbReference>
<name>Q1IZB6_DEIGD</name>
<feature type="domain" description="Aldehyde dehydrogenase" evidence="5">
    <location>
        <begin position="15"/>
        <end position="468"/>
    </location>
</feature>
<dbReference type="eggNOG" id="COG1012">
    <property type="taxonomic scope" value="Bacteria"/>
</dbReference>
<dbReference type="GO" id="GO:0004777">
    <property type="term" value="F:succinate-semialdehyde dehydrogenase (NAD+) activity"/>
    <property type="evidence" value="ECO:0007669"/>
    <property type="project" value="TreeGrafter"/>
</dbReference>
<evidence type="ECO:0000256" key="4">
    <source>
        <dbReference type="SAM" id="MobiDB-lite"/>
    </source>
</evidence>
<dbReference type="Gene3D" id="3.40.605.10">
    <property type="entry name" value="Aldehyde Dehydrogenase, Chain A, domain 1"/>
    <property type="match status" value="1"/>
</dbReference>
<dbReference type="InterPro" id="IPR016163">
    <property type="entry name" value="Ald_DH_C"/>
</dbReference>
<proteinExistence type="inferred from homology"/>
<dbReference type="EMBL" id="CP000359">
    <property type="protein sequence ID" value="ABF45418.1"/>
    <property type="molecule type" value="Genomic_DNA"/>
</dbReference>
<dbReference type="Proteomes" id="UP000002431">
    <property type="component" value="Chromosome"/>
</dbReference>
<evidence type="ECO:0000313" key="6">
    <source>
        <dbReference type="EMBL" id="ABF45418.1"/>
    </source>
</evidence>
<evidence type="ECO:0000256" key="2">
    <source>
        <dbReference type="ARBA" id="ARBA00022857"/>
    </source>
</evidence>
<evidence type="ECO:0000256" key="3">
    <source>
        <dbReference type="ARBA" id="ARBA00023002"/>
    </source>
</evidence>
<dbReference type="FunFam" id="3.40.605.10:FF:000012">
    <property type="entry name" value="NAD-dependent succinate-semialdehyde dehydrogenase"/>
    <property type="match status" value="1"/>
</dbReference>
<dbReference type="FunFam" id="3.40.309.10:FF:000009">
    <property type="entry name" value="Aldehyde dehydrogenase A"/>
    <property type="match status" value="1"/>
</dbReference>
<keyword evidence="3" id="KW-0560">Oxidoreductase</keyword>
<dbReference type="RefSeq" id="WP_011530255.1">
    <property type="nucleotide sequence ID" value="NC_008025.1"/>
</dbReference>
<dbReference type="InterPro" id="IPR044148">
    <property type="entry name" value="ALDH_GabD1-like"/>
</dbReference>
<feature type="region of interest" description="Disordered" evidence="4">
    <location>
        <begin position="1"/>
        <end position="22"/>
    </location>
</feature>
<dbReference type="SUPFAM" id="SSF53720">
    <property type="entry name" value="ALDH-like"/>
    <property type="match status" value="1"/>
</dbReference>
<dbReference type="InterPro" id="IPR047110">
    <property type="entry name" value="GABD/Sad-like"/>
</dbReference>
<organism evidence="6 7">
    <name type="scientific">Deinococcus geothermalis (strain DSM 11300 / CIP 105573 / AG-3a)</name>
    <dbReference type="NCBI Taxonomy" id="319795"/>
    <lineage>
        <taxon>Bacteria</taxon>
        <taxon>Thermotogati</taxon>
        <taxon>Deinococcota</taxon>
        <taxon>Deinococci</taxon>
        <taxon>Deinococcales</taxon>
        <taxon>Deinococcaceae</taxon>
        <taxon>Deinococcus</taxon>
    </lineage>
</organism>